<keyword evidence="2" id="KW-1185">Reference proteome</keyword>
<organism evidence="1 2">
    <name type="scientific">Thalassotalea fonticola</name>
    <dbReference type="NCBI Taxonomy" id="3065649"/>
    <lineage>
        <taxon>Bacteria</taxon>
        <taxon>Pseudomonadati</taxon>
        <taxon>Pseudomonadota</taxon>
        <taxon>Gammaproteobacteria</taxon>
        <taxon>Alteromonadales</taxon>
        <taxon>Colwelliaceae</taxon>
        <taxon>Thalassotalea</taxon>
    </lineage>
</organism>
<proteinExistence type="predicted"/>
<dbReference type="EMBL" id="CP136600">
    <property type="protein sequence ID" value="WOH35979.1"/>
    <property type="molecule type" value="Genomic_DNA"/>
</dbReference>
<dbReference type="InterPro" id="IPR036953">
    <property type="entry name" value="GreA/GreB_C_sf"/>
</dbReference>
<dbReference type="RefSeq" id="WP_348394794.1">
    <property type="nucleotide sequence ID" value="NZ_CP136600.1"/>
</dbReference>
<sequence length="162" mass="18112">MILDKKQLINAIIIQLEEELKNAINSAEMARLAATDDQSVAETQYDTLGLEASYLAHGQSERAELIKRQIEQYQHFSINNFNENDEIDIGCIATLRAIENNAELYYFIGPSAGGLKLKFNGIHITLITPQAPVAKELLGKFQLDIITLPGPRAKQLEIVEIF</sequence>
<accession>A0ABZ0GJD1</accession>
<gene>
    <name evidence="1" type="ORF">RI844_11360</name>
</gene>
<protein>
    <recommendedName>
        <fullName evidence="3">Transcription elongation factor GreAB</fullName>
    </recommendedName>
</protein>
<dbReference type="Proteomes" id="UP001301442">
    <property type="component" value="Chromosome"/>
</dbReference>
<dbReference type="SUPFAM" id="SSF54534">
    <property type="entry name" value="FKBP-like"/>
    <property type="match status" value="1"/>
</dbReference>
<evidence type="ECO:0008006" key="3">
    <source>
        <dbReference type="Google" id="ProtNLM"/>
    </source>
</evidence>
<evidence type="ECO:0000313" key="2">
    <source>
        <dbReference type="Proteomes" id="UP001301442"/>
    </source>
</evidence>
<evidence type="ECO:0000313" key="1">
    <source>
        <dbReference type="EMBL" id="WOH35979.1"/>
    </source>
</evidence>
<dbReference type="Gene3D" id="3.10.50.30">
    <property type="entry name" value="Transcription elongation factor, GreA/GreB, C-terminal domain"/>
    <property type="match status" value="1"/>
</dbReference>
<reference evidence="1 2" key="1">
    <citation type="submission" date="2023-09" db="EMBL/GenBank/DDBJ databases">
        <authorList>
            <person name="Qi X."/>
        </authorList>
    </citation>
    <scope>NUCLEOTIDE SEQUENCE [LARGE SCALE GENOMIC DNA]</scope>
    <source>
        <strain evidence="1 2">S1-1</strain>
    </source>
</reference>
<name>A0ABZ0GJD1_9GAMM</name>